<dbReference type="InterPro" id="IPR045865">
    <property type="entry name" value="ACT-like_dom_sf"/>
</dbReference>
<dbReference type="EMBL" id="CAFBIZ010000214">
    <property type="protein sequence ID" value="CAB4851986.1"/>
    <property type="molecule type" value="Genomic_DNA"/>
</dbReference>
<reference evidence="12" key="1">
    <citation type="submission" date="2020-05" db="EMBL/GenBank/DDBJ databases">
        <authorList>
            <person name="Chiriac C."/>
            <person name="Salcher M."/>
            <person name="Ghai R."/>
            <person name="Kavagutti S V."/>
        </authorList>
    </citation>
    <scope>NUCLEOTIDE SEQUENCE</scope>
</reference>
<dbReference type="Gene3D" id="3.30.70.260">
    <property type="match status" value="1"/>
</dbReference>
<dbReference type="PROSITE" id="PS51671">
    <property type="entry name" value="ACT"/>
    <property type="match status" value="1"/>
</dbReference>
<dbReference type="Pfam" id="PF00800">
    <property type="entry name" value="PDT"/>
    <property type="match status" value="1"/>
</dbReference>
<dbReference type="PROSITE" id="PS00858">
    <property type="entry name" value="PREPHENATE_DEHYDR_2"/>
    <property type="match status" value="1"/>
</dbReference>
<feature type="domain" description="ACT" evidence="9">
    <location>
        <begin position="198"/>
        <end position="273"/>
    </location>
</feature>
<dbReference type="InterPro" id="IPR002912">
    <property type="entry name" value="ACT_dom"/>
</dbReference>
<evidence type="ECO:0000256" key="3">
    <source>
        <dbReference type="ARBA" id="ARBA00022605"/>
    </source>
</evidence>
<dbReference type="CDD" id="cd13632">
    <property type="entry name" value="PBP2_Aa-PDT_like"/>
    <property type="match status" value="1"/>
</dbReference>
<evidence type="ECO:0000256" key="6">
    <source>
        <dbReference type="ARBA" id="ARBA00023239"/>
    </source>
</evidence>
<evidence type="ECO:0000259" key="9">
    <source>
        <dbReference type="PROSITE" id="PS51671"/>
    </source>
</evidence>
<evidence type="ECO:0000259" key="8">
    <source>
        <dbReference type="PROSITE" id="PS51171"/>
    </source>
</evidence>
<dbReference type="UniPathway" id="UPA00121">
    <property type="reaction ID" value="UER00345"/>
</dbReference>
<organism evidence="12">
    <name type="scientific">freshwater metagenome</name>
    <dbReference type="NCBI Taxonomy" id="449393"/>
    <lineage>
        <taxon>unclassified sequences</taxon>
        <taxon>metagenomes</taxon>
        <taxon>ecological metagenomes</taxon>
    </lineage>
</organism>
<dbReference type="InterPro" id="IPR008242">
    <property type="entry name" value="Chor_mutase/pphenate_deHydtase"/>
</dbReference>
<dbReference type="PROSITE" id="PS00857">
    <property type="entry name" value="PREPHENATE_DEHYDR_1"/>
    <property type="match status" value="1"/>
</dbReference>
<dbReference type="PANTHER" id="PTHR21022">
    <property type="entry name" value="PREPHENATE DEHYDRATASE P PROTEIN"/>
    <property type="match status" value="1"/>
</dbReference>
<dbReference type="AlphaFoldDB" id="A0A6J7RWI9"/>
<dbReference type="SUPFAM" id="SSF53850">
    <property type="entry name" value="Periplasmic binding protein-like II"/>
    <property type="match status" value="1"/>
</dbReference>
<dbReference type="EC" id="4.2.1.51" evidence="2"/>
<dbReference type="Pfam" id="PF01842">
    <property type="entry name" value="ACT"/>
    <property type="match status" value="1"/>
</dbReference>
<evidence type="ECO:0000256" key="1">
    <source>
        <dbReference type="ARBA" id="ARBA00004741"/>
    </source>
</evidence>
<dbReference type="InterPro" id="IPR018528">
    <property type="entry name" value="Preph_deHydtase_CS"/>
</dbReference>
<dbReference type="PIRSF" id="PIRSF001500">
    <property type="entry name" value="Chor_mut_pdt_Ppr"/>
    <property type="match status" value="1"/>
</dbReference>
<keyword evidence="6" id="KW-0456">Lyase</keyword>
<dbReference type="FunFam" id="3.40.190.10:FF:000064">
    <property type="entry name" value="Prephenate dehydratase"/>
    <property type="match status" value="1"/>
</dbReference>
<protein>
    <recommendedName>
        <fullName evidence="2">prephenate dehydratase</fullName>
        <ecNumber evidence="2">4.2.1.51</ecNumber>
    </recommendedName>
</protein>
<name>A0A6J7RWI9_9ZZZZ</name>
<evidence type="ECO:0000313" key="11">
    <source>
        <dbReference type="EMBL" id="CAB4939322.1"/>
    </source>
</evidence>
<dbReference type="PROSITE" id="PS51171">
    <property type="entry name" value="PREPHENATE_DEHYDR_3"/>
    <property type="match status" value="1"/>
</dbReference>
<evidence type="ECO:0000256" key="4">
    <source>
        <dbReference type="ARBA" id="ARBA00023141"/>
    </source>
</evidence>
<dbReference type="Gene3D" id="3.40.190.10">
    <property type="entry name" value="Periplasmic binding protein-like II"/>
    <property type="match status" value="2"/>
</dbReference>
<dbReference type="EMBL" id="CAFBND010000030">
    <property type="protein sequence ID" value="CAB4939322.1"/>
    <property type="molecule type" value="Genomic_DNA"/>
</dbReference>
<dbReference type="InterPro" id="IPR001086">
    <property type="entry name" value="Preph_deHydtase"/>
</dbReference>
<dbReference type="GO" id="GO:0004664">
    <property type="term" value="F:prephenate dehydratase activity"/>
    <property type="evidence" value="ECO:0007669"/>
    <property type="project" value="UniProtKB-EC"/>
</dbReference>
<comment type="pathway">
    <text evidence="1">Amino-acid biosynthesis; L-phenylalanine biosynthesis; phenylpyruvate from prephenate: step 1/1.</text>
</comment>
<dbReference type="CDD" id="cd04905">
    <property type="entry name" value="ACT_CM-PDT"/>
    <property type="match status" value="1"/>
</dbReference>
<sequence>MTWIAYLGPRGTFAEAALREMREAEGASLTPYPTVSAALDAVRGGDVTYALVPIENSVEGSVTSTLDELASGEPLMIVGEQAIPVRFTLVARPGTTLADVRRLATHPHASAQCRDWLRKNLPAAIVIPAGSTAGAAAALLEEPPAYEAAIAPRVAAEVYGLDILADDIGDNDEAWTRFVLVSLPGAVPPPTGADKTTLTLYMREDHPGALLEILTELAVRGVNLTRIESRPTRKALGDYYFSVDCEGHVADARVGEAIAGLHRVCSTVRFLGSYARHDGKAPLLRSGVTDADFADAQAWLTSLRGRE</sequence>
<evidence type="ECO:0000313" key="10">
    <source>
        <dbReference type="EMBL" id="CAB4851986.1"/>
    </source>
</evidence>
<dbReference type="NCBIfam" id="NF008865">
    <property type="entry name" value="PRK11898.1"/>
    <property type="match status" value="1"/>
</dbReference>
<keyword evidence="3" id="KW-0028">Amino-acid biosynthesis</keyword>
<proteinExistence type="predicted"/>
<gene>
    <name evidence="10" type="ORF">UFOPK3268_01451</name>
    <name evidence="11" type="ORF">UFOPK3752_00952</name>
    <name evidence="12" type="ORF">UFOPK4150_01233</name>
</gene>
<evidence type="ECO:0000313" key="12">
    <source>
        <dbReference type="EMBL" id="CAB5033274.1"/>
    </source>
</evidence>
<dbReference type="EMBL" id="CAFBPU010000023">
    <property type="protein sequence ID" value="CAB5033274.1"/>
    <property type="molecule type" value="Genomic_DNA"/>
</dbReference>
<keyword evidence="4" id="KW-0057">Aromatic amino acid biosynthesis</keyword>
<evidence type="ECO:0000256" key="5">
    <source>
        <dbReference type="ARBA" id="ARBA00023222"/>
    </source>
</evidence>
<dbReference type="SUPFAM" id="SSF55021">
    <property type="entry name" value="ACT-like"/>
    <property type="match status" value="1"/>
</dbReference>
<keyword evidence="5" id="KW-0584">Phenylalanine biosynthesis</keyword>
<dbReference type="PANTHER" id="PTHR21022:SF19">
    <property type="entry name" value="PREPHENATE DEHYDRATASE-RELATED"/>
    <property type="match status" value="1"/>
</dbReference>
<accession>A0A6J7RWI9</accession>
<comment type="catalytic activity">
    <reaction evidence="7">
        <text>prephenate + H(+) = 3-phenylpyruvate + CO2 + H2O</text>
        <dbReference type="Rhea" id="RHEA:21648"/>
        <dbReference type="ChEBI" id="CHEBI:15377"/>
        <dbReference type="ChEBI" id="CHEBI:15378"/>
        <dbReference type="ChEBI" id="CHEBI:16526"/>
        <dbReference type="ChEBI" id="CHEBI:18005"/>
        <dbReference type="ChEBI" id="CHEBI:29934"/>
        <dbReference type="EC" id="4.2.1.51"/>
    </reaction>
</comment>
<feature type="domain" description="Prephenate dehydratase" evidence="8">
    <location>
        <begin position="3"/>
        <end position="183"/>
    </location>
</feature>
<evidence type="ECO:0000256" key="7">
    <source>
        <dbReference type="ARBA" id="ARBA00047848"/>
    </source>
</evidence>
<dbReference type="GO" id="GO:0005737">
    <property type="term" value="C:cytoplasm"/>
    <property type="evidence" value="ECO:0007669"/>
    <property type="project" value="TreeGrafter"/>
</dbReference>
<evidence type="ECO:0000256" key="2">
    <source>
        <dbReference type="ARBA" id="ARBA00013147"/>
    </source>
</evidence>
<dbReference type="FunFam" id="3.30.70.260:FF:000012">
    <property type="entry name" value="Prephenate dehydratase"/>
    <property type="match status" value="1"/>
</dbReference>
<dbReference type="GO" id="GO:0009094">
    <property type="term" value="P:L-phenylalanine biosynthetic process"/>
    <property type="evidence" value="ECO:0007669"/>
    <property type="project" value="UniProtKB-UniPathway"/>
</dbReference>